<sequence>MAGVSAQTMDLGNAAIIGKPSRPPNVCAPEIMFKVVASESSVASATCASDSSVFYFIQYADIFYSERIITRQLLNMGKLCGEMPLEWQKHLPGLDSALSPATRDAEWRERVGRRMDKYVEGLGDLMKWMLKLYPATRCRGDAAASMV</sequence>
<gene>
    <name evidence="1" type="ORF">BT96DRAFT_294794</name>
</gene>
<proteinExistence type="predicted"/>
<protein>
    <submittedName>
        <fullName evidence="1">Uncharacterized protein</fullName>
    </submittedName>
</protein>
<organism evidence="1 2">
    <name type="scientific">Gymnopus androsaceus JB14</name>
    <dbReference type="NCBI Taxonomy" id="1447944"/>
    <lineage>
        <taxon>Eukaryota</taxon>
        <taxon>Fungi</taxon>
        <taxon>Dikarya</taxon>
        <taxon>Basidiomycota</taxon>
        <taxon>Agaricomycotina</taxon>
        <taxon>Agaricomycetes</taxon>
        <taxon>Agaricomycetidae</taxon>
        <taxon>Agaricales</taxon>
        <taxon>Marasmiineae</taxon>
        <taxon>Omphalotaceae</taxon>
        <taxon>Gymnopus</taxon>
    </lineage>
</organism>
<evidence type="ECO:0000313" key="1">
    <source>
        <dbReference type="EMBL" id="KAE9405997.1"/>
    </source>
</evidence>
<dbReference type="Proteomes" id="UP000799118">
    <property type="component" value="Unassembled WGS sequence"/>
</dbReference>
<evidence type="ECO:0000313" key="2">
    <source>
        <dbReference type="Proteomes" id="UP000799118"/>
    </source>
</evidence>
<dbReference type="OrthoDB" id="5979581at2759"/>
<keyword evidence="2" id="KW-1185">Reference proteome</keyword>
<name>A0A6A4IA93_9AGAR</name>
<reference evidence="1" key="1">
    <citation type="journal article" date="2019" name="Environ. Microbiol.">
        <title>Fungal ecological strategies reflected in gene transcription - a case study of two litter decomposers.</title>
        <authorList>
            <person name="Barbi F."/>
            <person name="Kohler A."/>
            <person name="Barry K."/>
            <person name="Baskaran P."/>
            <person name="Daum C."/>
            <person name="Fauchery L."/>
            <person name="Ihrmark K."/>
            <person name="Kuo A."/>
            <person name="LaButti K."/>
            <person name="Lipzen A."/>
            <person name="Morin E."/>
            <person name="Grigoriev I.V."/>
            <person name="Henrissat B."/>
            <person name="Lindahl B."/>
            <person name="Martin F."/>
        </authorList>
    </citation>
    <scope>NUCLEOTIDE SEQUENCE</scope>
    <source>
        <strain evidence="1">JB14</strain>
    </source>
</reference>
<dbReference type="EMBL" id="ML769405">
    <property type="protein sequence ID" value="KAE9405997.1"/>
    <property type="molecule type" value="Genomic_DNA"/>
</dbReference>
<dbReference type="AlphaFoldDB" id="A0A6A4IA93"/>
<accession>A0A6A4IA93</accession>